<comment type="caution">
    <text evidence="3">The sequence shown here is derived from an EMBL/GenBank/DDBJ whole genome shotgun (WGS) entry which is preliminary data.</text>
</comment>
<feature type="domain" description="TAF1C beta-propeller" evidence="2">
    <location>
        <begin position="247"/>
        <end position="331"/>
    </location>
</feature>
<organism evidence="3 4">
    <name type="scientific">Phytophthora oleae</name>
    <dbReference type="NCBI Taxonomy" id="2107226"/>
    <lineage>
        <taxon>Eukaryota</taxon>
        <taxon>Sar</taxon>
        <taxon>Stramenopiles</taxon>
        <taxon>Oomycota</taxon>
        <taxon>Peronosporomycetes</taxon>
        <taxon>Peronosporales</taxon>
        <taxon>Peronosporaceae</taxon>
        <taxon>Phytophthora</taxon>
    </lineage>
</organism>
<feature type="compositionally biased region" description="Polar residues" evidence="1">
    <location>
        <begin position="531"/>
        <end position="540"/>
    </location>
</feature>
<dbReference type="InterPro" id="IPR011047">
    <property type="entry name" value="Quinoprotein_ADH-like_sf"/>
</dbReference>
<accession>A0ABD3G5J0</accession>
<evidence type="ECO:0000259" key="2">
    <source>
        <dbReference type="Pfam" id="PF20641"/>
    </source>
</evidence>
<dbReference type="AlphaFoldDB" id="A0ABD3G5J0"/>
<keyword evidence="4" id="KW-1185">Reference proteome</keyword>
<evidence type="ECO:0000313" key="4">
    <source>
        <dbReference type="Proteomes" id="UP001632037"/>
    </source>
</evidence>
<feature type="region of interest" description="Disordered" evidence="1">
    <location>
        <begin position="523"/>
        <end position="544"/>
    </location>
</feature>
<dbReference type="InterPro" id="IPR049087">
    <property type="entry name" value="TAF1C_beta-prop"/>
</dbReference>
<dbReference type="PANTHER" id="PTHR15319">
    <property type="entry name" value="TATA BOX-BINDING PROTEIN ASSOCIATED FACTOR RNA POLYMERASE I SUBUNIT C"/>
    <property type="match status" value="1"/>
</dbReference>
<sequence>MEATAVYPNTLPALAANGLGVSLAGTDPDHVRLQPDLVNDSRRRFVRNGSAVDASGVMHLHVRNALGYAFLRPYHQKKLVLRPVRSIVAKEDDWKAQATYYRTNYRHFVPHDVMMDYLENECPPQEDCSNLSKWQGNAIAGVDCGEDGHVVFYPTGHVLQQACAWYSKGESDDDPPCSSTVIETGTPIRQFTVMGSKDAYHSSSAARIYAATRGSTNCTIIAAPARLAPENVHKLQAKAKISFPGIVNHIAGSPHAEAELAVVTVDGTVRCWDPEGGIQIVAKDFHMHDRFLRCEYASHPCVLWAINRVAVSILDLRQPVENGSILYDVSGAGSFVTIYDVKRRASNPFQFVVGTGVSVELLDSRMARQPLISWSQPPSYNGEHDFSFGAIDEVDLSRNSNDSRGYIISNARRPKVTTLFPFERNRKRKRGKVMSLTSLRYSGEDDEYSEVPRSSTEQLVASDATLDLRMEDGGEFTHLTGICALRDGSSDSASIFQLNSLGDLFSHRVSFCRSQTKTYRTAVQPDLPSGVTAQDGASNESRSRSLPIPVDAILQEHDAESLQMFKTLPVKVLRQQFPRLPKDEEEFIKEEAQEEESMHAADSSNAQNKMDIKNINGDSKIIRRFHQIPTNYNDDSKGNKTTIPKLRGGMGLKDIKPDFEIIRRFHPLDKIDENKVDEAKKTETRSHDFDENELINKLLDICDPSASLFRLHRYVLDELKIELSSSDLLLLLRSSEEFRIRTVHHGLPADTLRVRNPSLRGADDVHFKKDDPRLAVCSCGPDSEQPCDSLTCVIPHAVVVSSTLPEILLDDTAPTSAVTHEIPHDLADIITAAQAVYDDMYDSE</sequence>
<dbReference type="Pfam" id="PF20641">
    <property type="entry name" value="TAF1C_beta-prop"/>
    <property type="match status" value="1"/>
</dbReference>
<gene>
    <name evidence="3" type="ORF">V7S43_000991</name>
</gene>
<dbReference type="Proteomes" id="UP001632037">
    <property type="component" value="Unassembled WGS sequence"/>
</dbReference>
<dbReference type="EMBL" id="JBIMZQ010000002">
    <property type="protein sequence ID" value="KAL3673270.1"/>
    <property type="molecule type" value="Genomic_DNA"/>
</dbReference>
<proteinExistence type="predicted"/>
<dbReference type="InterPro" id="IPR038801">
    <property type="entry name" value="TAF1C"/>
</dbReference>
<evidence type="ECO:0000256" key="1">
    <source>
        <dbReference type="SAM" id="MobiDB-lite"/>
    </source>
</evidence>
<protein>
    <recommendedName>
        <fullName evidence="2">TAF1C beta-propeller domain-containing protein</fullName>
    </recommendedName>
</protein>
<reference evidence="3 4" key="1">
    <citation type="submission" date="2024-09" db="EMBL/GenBank/DDBJ databases">
        <title>Genome sequencing and assembly of Phytophthora oleae, isolate VK10A, causative agent of rot of olive drupes.</title>
        <authorList>
            <person name="Conti Taguali S."/>
            <person name="Riolo M."/>
            <person name="La Spada F."/>
            <person name="Cacciola S.O."/>
            <person name="Dionisio G."/>
        </authorList>
    </citation>
    <scope>NUCLEOTIDE SEQUENCE [LARGE SCALE GENOMIC DNA]</scope>
    <source>
        <strain evidence="3 4">VK10A</strain>
    </source>
</reference>
<evidence type="ECO:0000313" key="3">
    <source>
        <dbReference type="EMBL" id="KAL3673270.1"/>
    </source>
</evidence>
<name>A0ABD3G5J0_9STRA</name>
<dbReference type="SUPFAM" id="SSF50998">
    <property type="entry name" value="Quinoprotein alcohol dehydrogenase-like"/>
    <property type="match status" value="1"/>
</dbReference>
<dbReference type="PANTHER" id="PTHR15319:SF1">
    <property type="entry name" value="TATA BOX-BINDING PROTEIN-ASSOCIATED FACTOR RNA POLYMERASE I SUBUNIT C"/>
    <property type="match status" value="1"/>
</dbReference>